<evidence type="ECO:0000313" key="1">
    <source>
        <dbReference type="EMBL" id="KAI3373041.1"/>
    </source>
</evidence>
<evidence type="ECO:0000313" key="2">
    <source>
        <dbReference type="Proteomes" id="UP000831701"/>
    </source>
</evidence>
<keyword evidence="2" id="KW-1185">Reference proteome</keyword>
<accession>A0ACB8WZ88</accession>
<organism evidence="1 2">
    <name type="scientific">Scortum barcoo</name>
    <name type="common">barcoo grunter</name>
    <dbReference type="NCBI Taxonomy" id="214431"/>
    <lineage>
        <taxon>Eukaryota</taxon>
        <taxon>Metazoa</taxon>
        <taxon>Chordata</taxon>
        <taxon>Craniata</taxon>
        <taxon>Vertebrata</taxon>
        <taxon>Euteleostomi</taxon>
        <taxon>Actinopterygii</taxon>
        <taxon>Neopterygii</taxon>
        <taxon>Teleostei</taxon>
        <taxon>Neoteleostei</taxon>
        <taxon>Acanthomorphata</taxon>
        <taxon>Eupercaria</taxon>
        <taxon>Centrarchiformes</taxon>
        <taxon>Terapontoidei</taxon>
        <taxon>Terapontidae</taxon>
        <taxon>Scortum</taxon>
    </lineage>
</organism>
<gene>
    <name evidence="1" type="ORF">L3Q82_006341</name>
</gene>
<dbReference type="Proteomes" id="UP000831701">
    <property type="component" value="Chromosome 4"/>
</dbReference>
<reference evidence="1" key="1">
    <citation type="submission" date="2022-04" db="EMBL/GenBank/DDBJ databases">
        <title>Jade perch genome.</title>
        <authorList>
            <person name="Chao B."/>
        </authorList>
    </citation>
    <scope>NUCLEOTIDE SEQUENCE</scope>
    <source>
        <strain evidence="1">CB-2022</strain>
    </source>
</reference>
<comment type="caution">
    <text evidence="1">The sequence shown here is derived from an EMBL/GenBank/DDBJ whole genome shotgun (WGS) entry which is preliminary data.</text>
</comment>
<dbReference type="EMBL" id="CM041534">
    <property type="protein sequence ID" value="KAI3373041.1"/>
    <property type="molecule type" value="Genomic_DNA"/>
</dbReference>
<sequence>MGSTTTSRTSSPHKRPAEFEDLVDLAIRIDNRLQERESERESEHRRAAKRSSETQGGTMTLTFCLELLFPKEDCSHLWS</sequence>
<name>A0ACB8WZ88_9TELE</name>
<proteinExistence type="predicted"/>
<protein>
    <submittedName>
        <fullName evidence="1">Uncharacterized protein</fullName>
    </submittedName>
</protein>